<reference evidence="1 2" key="1">
    <citation type="submission" date="2016-03" db="EMBL/GenBank/DDBJ databases">
        <title>Comparative genomics of human isolates of Fusobacterium necrophorum.</title>
        <authorList>
            <person name="Jensen A."/>
            <person name="Bank S."/>
            <person name="Andersen P.S."/>
            <person name="Kristensen L.H."/>
            <person name="Prag J."/>
        </authorList>
    </citation>
    <scope>NUCLEOTIDE SEQUENCE [LARGE SCALE GENOMIC DNA]</scope>
    <source>
        <strain evidence="1 2">LS_1264</strain>
    </source>
</reference>
<dbReference type="EMBL" id="LVEA01000039">
    <property type="protein sequence ID" value="KYL03759.1"/>
    <property type="molecule type" value="Genomic_DNA"/>
</dbReference>
<accession>A0A162IQ81</accession>
<protein>
    <submittedName>
        <fullName evidence="1">Uncharacterized protein</fullName>
    </submittedName>
</protein>
<dbReference type="Proteomes" id="UP000075816">
    <property type="component" value="Unassembled WGS sequence"/>
</dbReference>
<gene>
    <name evidence="1" type="ORF">A2J07_11080</name>
</gene>
<name>A0A162IQ81_9FUSO</name>
<sequence length="69" mass="8498">MNTRLPEYNDFLELFAGNNQLIELIKWCFLDEEEQREEFYRQHGHYPEKRDLLWKLKRDLVQVKNEIGG</sequence>
<organism evidence="1 2">
    <name type="scientific">Fusobacterium necrophorum subsp. funduliforme</name>
    <dbReference type="NCBI Taxonomy" id="143387"/>
    <lineage>
        <taxon>Bacteria</taxon>
        <taxon>Fusobacteriati</taxon>
        <taxon>Fusobacteriota</taxon>
        <taxon>Fusobacteriia</taxon>
        <taxon>Fusobacteriales</taxon>
        <taxon>Fusobacteriaceae</taxon>
        <taxon>Fusobacterium</taxon>
    </lineage>
</organism>
<comment type="caution">
    <text evidence="1">The sequence shown here is derived from an EMBL/GenBank/DDBJ whole genome shotgun (WGS) entry which is preliminary data.</text>
</comment>
<evidence type="ECO:0000313" key="1">
    <source>
        <dbReference type="EMBL" id="KYL03759.1"/>
    </source>
</evidence>
<proteinExistence type="predicted"/>
<dbReference type="RefSeq" id="WP_062624077.1">
    <property type="nucleotide sequence ID" value="NZ_CAXOUE010000005.1"/>
</dbReference>
<evidence type="ECO:0000313" key="2">
    <source>
        <dbReference type="Proteomes" id="UP000075816"/>
    </source>
</evidence>
<dbReference type="AlphaFoldDB" id="A0A162IQ81"/>